<protein>
    <submittedName>
        <fullName evidence="2">Uncharacterized protein</fullName>
    </submittedName>
</protein>
<evidence type="ECO:0000256" key="1">
    <source>
        <dbReference type="SAM" id="MobiDB-lite"/>
    </source>
</evidence>
<dbReference type="EMBL" id="JBHRVV010000001">
    <property type="protein sequence ID" value="MFC3457286.1"/>
    <property type="molecule type" value="Genomic_DNA"/>
</dbReference>
<dbReference type="Proteomes" id="UP001595665">
    <property type="component" value="Unassembled WGS sequence"/>
</dbReference>
<comment type="caution">
    <text evidence="2">The sequence shown here is derived from an EMBL/GenBank/DDBJ whole genome shotgun (WGS) entry which is preliminary data.</text>
</comment>
<evidence type="ECO:0000313" key="3">
    <source>
        <dbReference type="Proteomes" id="UP001595665"/>
    </source>
</evidence>
<keyword evidence="3" id="KW-1185">Reference proteome</keyword>
<sequence>MAATIKNPPKHLVREYLERRSRDPKPPPTPEEIRRQLGWGMLMQADLKMATNRS</sequence>
<reference evidence="3" key="1">
    <citation type="journal article" date="2019" name="Int. J. Syst. Evol. Microbiol.">
        <title>The Global Catalogue of Microorganisms (GCM) 10K type strain sequencing project: providing services to taxonomists for standard genome sequencing and annotation.</title>
        <authorList>
            <consortium name="The Broad Institute Genomics Platform"/>
            <consortium name="The Broad Institute Genome Sequencing Center for Infectious Disease"/>
            <person name="Wu L."/>
            <person name="Ma J."/>
        </authorList>
    </citation>
    <scope>NUCLEOTIDE SEQUENCE [LARGE SCALE GENOMIC DNA]</scope>
    <source>
        <strain evidence="3">CCM 7480</strain>
    </source>
</reference>
<feature type="compositionally biased region" description="Basic and acidic residues" evidence="1">
    <location>
        <begin position="12"/>
        <end position="33"/>
    </location>
</feature>
<feature type="region of interest" description="Disordered" evidence="1">
    <location>
        <begin position="1"/>
        <end position="33"/>
    </location>
</feature>
<dbReference type="RefSeq" id="WP_379733525.1">
    <property type="nucleotide sequence ID" value="NZ_JBHRVV010000001.1"/>
</dbReference>
<organism evidence="2 3">
    <name type="scientific">Massilia haematophila</name>
    <dbReference type="NCBI Taxonomy" id="457923"/>
    <lineage>
        <taxon>Bacteria</taxon>
        <taxon>Pseudomonadati</taxon>
        <taxon>Pseudomonadota</taxon>
        <taxon>Betaproteobacteria</taxon>
        <taxon>Burkholderiales</taxon>
        <taxon>Oxalobacteraceae</taxon>
        <taxon>Telluria group</taxon>
        <taxon>Massilia</taxon>
    </lineage>
</organism>
<evidence type="ECO:0000313" key="2">
    <source>
        <dbReference type="EMBL" id="MFC3457286.1"/>
    </source>
</evidence>
<accession>A0ABV7PDP0</accession>
<proteinExistence type="predicted"/>
<gene>
    <name evidence="2" type="ORF">ACFOPH_03340</name>
</gene>
<name>A0ABV7PDP0_9BURK</name>